<evidence type="ECO:0000313" key="2">
    <source>
        <dbReference type="Proteomes" id="UP000072421"/>
    </source>
</evidence>
<organism evidence="1">
    <name type="scientific">Collimonas fungivorans</name>
    <dbReference type="NCBI Taxonomy" id="158899"/>
    <lineage>
        <taxon>Bacteria</taxon>
        <taxon>Pseudomonadati</taxon>
        <taxon>Pseudomonadota</taxon>
        <taxon>Betaproteobacteria</taxon>
        <taxon>Burkholderiales</taxon>
        <taxon>Oxalobacteraceae</taxon>
        <taxon>Collimonas</taxon>
    </lineage>
</organism>
<dbReference type="PATRIC" id="fig|158899.10.peg.2148"/>
<name>A0A127PAZ1_9BURK</name>
<evidence type="ECO:0000313" key="1">
    <source>
        <dbReference type="EMBL" id="AMO94835.1"/>
    </source>
</evidence>
<protein>
    <submittedName>
        <fullName evidence="1">Uncharacterized protein</fullName>
    </submittedName>
</protein>
<gene>
    <name evidence="1" type="ORF">CFter6_2146</name>
</gene>
<dbReference type="EMBL" id="CP013232">
    <property type="protein sequence ID" value="AMO94835.1"/>
    <property type="molecule type" value="Genomic_DNA"/>
</dbReference>
<dbReference type="Proteomes" id="UP000072421">
    <property type="component" value="Chromosome"/>
</dbReference>
<dbReference type="AlphaFoldDB" id="A0A127PAZ1"/>
<accession>A0A127PAZ1</accession>
<sequence>MSVKWFKKSASATIPLQNLCGASLKIASALKRRRFVFTVICFLVEIKCKTD</sequence>
<reference evidence="1 2" key="1">
    <citation type="submission" date="2015-11" db="EMBL/GenBank/DDBJ databases">
        <title>Exploring the genomic traits of fungus-feeding bacterial genus Collimonas.</title>
        <authorList>
            <person name="Song C."/>
            <person name="Schmidt R."/>
            <person name="de Jager V."/>
            <person name="Krzyzanowska D."/>
            <person name="Jongedijk E."/>
            <person name="Cankar K."/>
            <person name="Beekwilder J."/>
            <person name="van Veen A."/>
            <person name="de Boer W."/>
            <person name="van Veen J.A."/>
            <person name="Garbeva P."/>
        </authorList>
    </citation>
    <scope>NUCLEOTIDE SEQUENCE [LARGE SCALE GENOMIC DNA]</scope>
    <source>
        <strain evidence="1 2">Ter6</strain>
    </source>
</reference>
<proteinExistence type="predicted"/>